<dbReference type="Proteomes" id="UP000092024">
    <property type="component" value="Unassembled WGS sequence"/>
</dbReference>
<keyword evidence="5 7" id="KW-1133">Transmembrane helix</keyword>
<feature type="transmembrane region" description="Helical" evidence="7">
    <location>
        <begin position="160"/>
        <end position="184"/>
    </location>
</feature>
<keyword evidence="3" id="KW-1003">Cell membrane</keyword>
<dbReference type="CDD" id="cd06261">
    <property type="entry name" value="TM_PBP2"/>
    <property type="match status" value="1"/>
</dbReference>
<evidence type="ECO:0000313" key="10">
    <source>
        <dbReference type="Proteomes" id="UP000092024"/>
    </source>
</evidence>
<dbReference type="STRING" id="1844972.A7K91_17175"/>
<dbReference type="GO" id="GO:0005886">
    <property type="term" value="C:plasma membrane"/>
    <property type="evidence" value="ECO:0007669"/>
    <property type="project" value="UniProtKB-SubCell"/>
</dbReference>
<dbReference type="PANTHER" id="PTHR30193">
    <property type="entry name" value="ABC TRANSPORTER PERMEASE PROTEIN"/>
    <property type="match status" value="1"/>
</dbReference>
<feature type="transmembrane region" description="Helical" evidence="7">
    <location>
        <begin position="78"/>
        <end position="98"/>
    </location>
</feature>
<evidence type="ECO:0000256" key="3">
    <source>
        <dbReference type="ARBA" id="ARBA00022475"/>
    </source>
</evidence>
<dbReference type="GO" id="GO:0055085">
    <property type="term" value="P:transmembrane transport"/>
    <property type="evidence" value="ECO:0007669"/>
    <property type="project" value="InterPro"/>
</dbReference>
<organism evidence="9 10">
    <name type="scientific">Paenibacillus oryzae</name>
    <dbReference type="NCBI Taxonomy" id="1844972"/>
    <lineage>
        <taxon>Bacteria</taxon>
        <taxon>Bacillati</taxon>
        <taxon>Bacillota</taxon>
        <taxon>Bacilli</taxon>
        <taxon>Bacillales</taxon>
        <taxon>Paenibacillaceae</taxon>
        <taxon>Paenibacillus</taxon>
    </lineage>
</organism>
<dbReference type="Gene3D" id="1.10.3720.10">
    <property type="entry name" value="MetI-like"/>
    <property type="match status" value="1"/>
</dbReference>
<evidence type="ECO:0000256" key="2">
    <source>
        <dbReference type="ARBA" id="ARBA00022448"/>
    </source>
</evidence>
<proteinExistence type="inferred from homology"/>
<keyword evidence="2 7" id="KW-0813">Transport</keyword>
<dbReference type="SUPFAM" id="SSF161098">
    <property type="entry name" value="MetI-like"/>
    <property type="match status" value="1"/>
</dbReference>
<dbReference type="PANTHER" id="PTHR30193:SF37">
    <property type="entry name" value="INNER MEMBRANE ABC TRANSPORTER PERMEASE PROTEIN YCJO"/>
    <property type="match status" value="1"/>
</dbReference>
<accession>A0A1A5YD33</accession>
<evidence type="ECO:0000256" key="1">
    <source>
        <dbReference type="ARBA" id="ARBA00004651"/>
    </source>
</evidence>
<feature type="transmembrane region" description="Helical" evidence="7">
    <location>
        <begin position="16"/>
        <end position="42"/>
    </location>
</feature>
<feature type="domain" description="ABC transmembrane type-1" evidence="8">
    <location>
        <begin position="73"/>
        <end position="286"/>
    </location>
</feature>
<feature type="transmembrane region" description="Helical" evidence="7">
    <location>
        <begin position="205"/>
        <end position="230"/>
    </location>
</feature>
<evidence type="ECO:0000256" key="6">
    <source>
        <dbReference type="ARBA" id="ARBA00023136"/>
    </source>
</evidence>
<keyword evidence="4 7" id="KW-0812">Transmembrane</keyword>
<name>A0A1A5YD33_9BACL</name>
<evidence type="ECO:0000256" key="4">
    <source>
        <dbReference type="ARBA" id="ARBA00022692"/>
    </source>
</evidence>
<reference evidence="9 10" key="1">
    <citation type="submission" date="2016-05" db="EMBL/GenBank/DDBJ databases">
        <title>Paenibacillus oryzae. sp. nov., isolated from the rice root.</title>
        <authorList>
            <person name="Zhang J."/>
            <person name="Zhang X."/>
        </authorList>
    </citation>
    <scope>NUCLEOTIDE SEQUENCE [LARGE SCALE GENOMIC DNA]</scope>
    <source>
        <strain evidence="9 10">1DrF-4</strain>
    </source>
</reference>
<evidence type="ECO:0000259" key="8">
    <source>
        <dbReference type="PROSITE" id="PS50928"/>
    </source>
</evidence>
<keyword evidence="10" id="KW-1185">Reference proteome</keyword>
<dbReference type="OrthoDB" id="9788108at2"/>
<comment type="subcellular location">
    <subcellularLocation>
        <location evidence="1 7">Cell membrane</location>
        <topology evidence="1 7">Multi-pass membrane protein</topology>
    </subcellularLocation>
</comment>
<dbReference type="EMBL" id="LYPA01000072">
    <property type="protein sequence ID" value="OBR63487.1"/>
    <property type="molecule type" value="Genomic_DNA"/>
</dbReference>
<evidence type="ECO:0000313" key="9">
    <source>
        <dbReference type="EMBL" id="OBR63487.1"/>
    </source>
</evidence>
<keyword evidence="6 7" id="KW-0472">Membrane</keyword>
<dbReference type="PROSITE" id="PS50928">
    <property type="entry name" value="ABC_TM1"/>
    <property type="match status" value="1"/>
</dbReference>
<sequence>MSRLKKGFSGNNPIGYLFVAPSMIGIGLFYLVPAVMSFVMMFTDYSFMDKGGLHFTGLDNFNRLMEDASFHNAVGKTFIFLMTVPVSILLSFPIAYALNQSVYWSKLLRTLYFLPYIMNGVAIAFVWMLLFHPGQGPINATLRLIGISNPPGWMAQTDTAIFAVAIIHIWIMVGYNMIIYLAGLQDVPKELVEASRMDGARFWHTIRYVTVPLVSPTTFLLLITGFISAIKTFGIIQATTGGGPGESTSVLSIYIYKTAFRYYEMGYASAISWVLFAIVMLVMLLNWIGQKRWVHY</sequence>
<feature type="transmembrane region" description="Helical" evidence="7">
    <location>
        <begin position="110"/>
        <end position="130"/>
    </location>
</feature>
<dbReference type="AlphaFoldDB" id="A0A1A5YD33"/>
<dbReference type="RefSeq" id="WP_068686337.1">
    <property type="nucleotide sequence ID" value="NZ_LYPA01000072.1"/>
</dbReference>
<protein>
    <submittedName>
        <fullName evidence="9">Sugar ABC transporter permease</fullName>
    </submittedName>
</protein>
<dbReference type="InterPro" id="IPR000515">
    <property type="entry name" value="MetI-like"/>
</dbReference>
<dbReference type="InterPro" id="IPR035906">
    <property type="entry name" value="MetI-like_sf"/>
</dbReference>
<evidence type="ECO:0000256" key="7">
    <source>
        <dbReference type="RuleBase" id="RU363032"/>
    </source>
</evidence>
<comment type="caution">
    <text evidence="9">The sequence shown here is derived from an EMBL/GenBank/DDBJ whole genome shotgun (WGS) entry which is preliminary data.</text>
</comment>
<comment type="similarity">
    <text evidence="7">Belongs to the binding-protein-dependent transport system permease family.</text>
</comment>
<feature type="transmembrane region" description="Helical" evidence="7">
    <location>
        <begin position="270"/>
        <end position="288"/>
    </location>
</feature>
<evidence type="ECO:0000256" key="5">
    <source>
        <dbReference type="ARBA" id="ARBA00022989"/>
    </source>
</evidence>
<gene>
    <name evidence="9" type="ORF">A7K91_17175</name>
</gene>
<dbReference type="Pfam" id="PF00528">
    <property type="entry name" value="BPD_transp_1"/>
    <property type="match status" value="1"/>
</dbReference>
<dbReference type="InterPro" id="IPR051393">
    <property type="entry name" value="ABC_transporter_permease"/>
</dbReference>